<accession>A0A4Q9GUP9</accession>
<feature type="transmembrane region" description="Helical" evidence="5">
    <location>
        <begin position="346"/>
        <end position="366"/>
    </location>
</feature>
<dbReference type="InterPro" id="IPR036259">
    <property type="entry name" value="MFS_trans_sf"/>
</dbReference>
<dbReference type="Proteomes" id="UP000294194">
    <property type="component" value="Unassembled WGS sequence"/>
</dbReference>
<dbReference type="InterPro" id="IPR020846">
    <property type="entry name" value="MFS_dom"/>
</dbReference>
<feature type="transmembrane region" description="Helical" evidence="5">
    <location>
        <begin position="289"/>
        <end position="308"/>
    </location>
</feature>
<evidence type="ECO:0000313" key="8">
    <source>
        <dbReference type="Proteomes" id="UP000294194"/>
    </source>
</evidence>
<feature type="domain" description="Major facilitator superfamily (MFS) profile" evidence="6">
    <location>
        <begin position="13"/>
        <end position="401"/>
    </location>
</feature>
<dbReference type="EMBL" id="SISG01000001">
    <property type="protein sequence ID" value="TBN58495.1"/>
    <property type="molecule type" value="Genomic_DNA"/>
</dbReference>
<keyword evidence="8" id="KW-1185">Reference proteome</keyword>
<dbReference type="Gene3D" id="1.20.1250.20">
    <property type="entry name" value="MFS general substrate transporter like domains"/>
    <property type="match status" value="1"/>
</dbReference>
<dbReference type="InterPro" id="IPR052524">
    <property type="entry name" value="MFS_Cyanate_Porter"/>
</dbReference>
<evidence type="ECO:0000259" key="6">
    <source>
        <dbReference type="PROSITE" id="PS50850"/>
    </source>
</evidence>
<evidence type="ECO:0000256" key="2">
    <source>
        <dbReference type="ARBA" id="ARBA00022692"/>
    </source>
</evidence>
<evidence type="ECO:0000256" key="5">
    <source>
        <dbReference type="SAM" id="Phobius"/>
    </source>
</evidence>
<proteinExistence type="predicted"/>
<dbReference type="PANTHER" id="PTHR23523:SF2">
    <property type="entry name" value="2-NITROIMIDAZOLE TRANSPORTER"/>
    <property type="match status" value="1"/>
</dbReference>
<dbReference type="PANTHER" id="PTHR23523">
    <property type="match status" value="1"/>
</dbReference>
<feature type="transmembrane region" description="Helical" evidence="5">
    <location>
        <begin position="135"/>
        <end position="158"/>
    </location>
</feature>
<evidence type="ECO:0000313" key="7">
    <source>
        <dbReference type="EMBL" id="TBN58495.1"/>
    </source>
</evidence>
<gene>
    <name evidence="7" type="ORF">EYE40_02620</name>
</gene>
<feature type="transmembrane region" description="Helical" evidence="5">
    <location>
        <begin position="76"/>
        <end position="95"/>
    </location>
</feature>
<dbReference type="AlphaFoldDB" id="A0A4Q9GUP9"/>
<dbReference type="Pfam" id="PF07690">
    <property type="entry name" value="MFS_1"/>
    <property type="match status" value="1"/>
</dbReference>
<dbReference type="SUPFAM" id="SSF103473">
    <property type="entry name" value="MFS general substrate transporter"/>
    <property type="match status" value="1"/>
</dbReference>
<dbReference type="GO" id="GO:0022857">
    <property type="term" value="F:transmembrane transporter activity"/>
    <property type="evidence" value="ECO:0007669"/>
    <property type="project" value="InterPro"/>
</dbReference>
<name>A0A4Q9GUP9_9MICO</name>
<keyword evidence="4 5" id="KW-0472">Membrane</keyword>
<keyword evidence="2 5" id="KW-0812">Transmembrane</keyword>
<protein>
    <submittedName>
        <fullName evidence="7">MFS transporter</fullName>
    </submittedName>
</protein>
<dbReference type="PROSITE" id="PS50850">
    <property type="entry name" value="MFS"/>
    <property type="match status" value="1"/>
</dbReference>
<feature type="transmembrane region" description="Helical" evidence="5">
    <location>
        <begin position="101"/>
        <end position="123"/>
    </location>
</feature>
<comment type="subcellular location">
    <subcellularLocation>
        <location evidence="1">Cell membrane</location>
        <topology evidence="1">Multi-pass membrane protein</topology>
    </subcellularLocation>
</comment>
<evidence type="ECO:0000256" key="1">
    <source>
        <dbReference type="ARBA" id="ARBA00004651"/>
    </source>
</evidence>
<feature type="transmembrane region" description="Helical" evidence="5">
    <location>
        <begin position="222"/>
        <end position="243"/>
    </location>
</feature>
<feature type="transmembrane region" description="Helical" evidence="5">
    <location>
        <begin position="48"/>
        <end position="69"/>
    </location>
</feature>
<feature type="transmembrane region" description="Helical" evidence="5">
    <location>
        <begin position="314"/>
        <end position="334"/>
    </location>
</feature>
<dbReference type="GO" id="GO:0005886">
    <property type="term" value="C:plasma membrane"/>
    <property type="evidence" value="ECO:0007669"/>
    <property type="project" value="UniProtKB-SubCell"/>
</dbReference>
<feature type="transmembrane region" description="Helical" evidence="5">
    <location>
        <begin position="263"/>
        <end position="282"/>
    </location>
</feature>
<evidence type="ECO:0000256" key="3">
    <source>
        <dbReference type="ARBA" id="ARBA00022989"/>
    </source>
</evidence>
<feature type="transmembrane region" description="Helical" evidence="5">
    <location>
        <begin position="378"/>
        <end position="397"/>
    </location>
</feature>
<comment type="caution">
    <text evidence="7">The sequence shown here is derived from an EMBL/GenBank/DDBJ whole genome shotgun (WGS) entry which is preliminary data.</text>
</comment>
<keyword evidence="3 5" id="KW-1133">Transmembrane helix</keyword>
<dbReference type="InterPro" id="IPR011701">
    <property type="entry name" value="MFS"/>
</dbReference>
<evidence type="ECO:0000256" key="4">
    <source>
        <dbReference type="ARBA" id="ARBA00023136"/>
    </source>
</evidence>
<sequence>MPAAPAPLWRGRVIALLAIVTIALSLRSAVAAISPIIDQISVDIELTTVGLGVLGMLPPVFFALSGLIAPPIARRIGLEASLVLAIGIMIVGHLVRSASGSYTVLLIGSALALVGMGIGNVLLPPAVKRYFPDRIGLVTATYATLMSISTALPALLAAPLADSIGWRFSLGVWSGLAMVALIPWVILLGRHRASLAASQHEETPELEEPPPALVNRLWRSPAALAITLAFAVSSLNAYAAFAWLPEILGDIAGVTPITGGSLLALFSFAGLPASIIAPILVTRLKNAGWIIHAGVAFFVLGYLGLIFAPTAATWLWVLLIGLGPILFPVCLVLINSRTRTHAGSIALSGFAQGIGYTIGAVGPLLVGVLHEISGGWTLPLYFLLATALTAVIAGVVIGRGRFIEDELAEHAAR</sequence>
<reference evidence="8" key="1">
    <citation type="submission" date="2019-02" db="EMBL/GenBank/DDBJ databases">
        <title>Glaciihabitans arcticus sp. nov., a psychrotolerant bacterium isolated from polar soil.</title>
        <authorList>
            <person name="Dahal R.H."/>
        </authorList>
    </citation>
    <scope>NUCLEOTIDE SEQUENCE [LARGE SCALE GENOMIC DNA]</scope>
    <source>
        <strain evidence="8">RP-3-7</strain>
    </source>
</reference>
<organism evidence="7 8">
    <name type="scientific">Glaciihabitans arcticus</name>
    <dbReference type="NCBI Taxonomy" id="2668039"/>
    <lineage>
        <taxon>Bacteria</taxon>
        <taxon>Bacillati</taxon>
        <taxon>Actinomycetota</taxon>
        <taxon>Actinomycetes</taxon>
        <taxon>Micrococcales</taxon>
        <taxon>Microbacteriaceae</taxon>
        <taxon>Glaciihabitans</taxon>
    </lineage>
</organism>
<feature type="transmembrane region" description="Helical" evidence="5">
    <location>
        <begin position="170"/>
        <end position="189"/>
    </location>
</feature>